<evidence type="ECO:0000313" key="1">
    <source>
        <dbReference type="EMBL" id="RGD75293.1"/>
    </source>
</evidence>
<evidence type="ECO:0000313" key="2">
    <source>
        <dbReference type="Proteomes" id="UP000261212"/>
    </source>
</evidence>
<sequence>MSELKGECVTMIKGNAKYNDQDYNFIYEGSILKLTLKHKGKPDYYFNTYCNVGNNCLVSLFIIGEVKDSRDTVIFKPRVIISNQNNNVIKIKIDYYITLKNKQTGYDGISIKIAKMNYLNFVEYLKYLDEKENGDINLLDFRVVKSVKEIFNYKGIDISCSFHVVRDINYKYPLAVYPAFDLYFNTIQNSRFLVALDKIIRDFLSFLFYRGDINIKEIRLMKKNDKDENYDRIGEMVFPEFNAHNYNFNQKVELYPSIRIRYINGHIGKILELISNNDLYLKHIPENGHGRDMRRVEKLPYIIEGFEIEFDKLYNNKNIQNMSFVQKIEYHIEHNNDTLSIFLHKIYNKYNKEFNLESFLSDIQRIQTLNDYDEIKNISYIVEIMEVMIYDLQLRRIDLAESNIIGALKVLFSL</sequence>
<proteinExistence type="predicted"/>
<protein>
    <recommendedName>
        <fullName evidence="3">ApeA N-terminal domain-containing protein</fullName>
    </recommendedName>
</protein>
<name>A0A3E3E1E6_9FIRM</name>
<dbReference type="EMBL" id="QUSM01000002">
    <property type="protein sequence ID" value="RGD75293.1"/>
    <property type="molecule type" value="Genomic_DNA"/>
</dbReference>
<organism evidence="1 2">
    <name type="scientific">Anaerofustis stercorihominis</name>
    <dbReference type="NCBI Taxonomy" id="214853"/>
    <lineage>
        <taxon>Bacteria</taxon>
        <taxon>Bacillati</taxon>
        <taxon>Bacillota</taxon>
        <taxon>Clostridia</taxon>
        <taxon>Eubacteriales</taxon>
        <taxon>Eubacteriaceae</taxon>
        <taxon>Anaerofustis</taxon>
    </lineage>
</organism>
<accession>A0A3E3E1E6</accession>
<gene>
    <name evidence="1" type="ORF">DW687_02915</name>
</gene>
<comment type="caution">
    <text evidence="1">The sequence shown here is derived from an EMBL/GenBank/DDBJ whole genome shotgun (WGS) entry which is preliminary data.</text>
</comment>
<evidence type="ECO:0008006" key="3">
    <source>
        <dbReference type="Google" id="ProtNLM"/>
    </source>
</evidence>
<dbReference type="RefSeq" id="WP_117531489.1">
    <property type="nucleotide sequence ID" value="NZ_QUSM01000002.1"/>
</dbReference>
<dbReference type="Proteomes" id="UP000261212">
    <property type="component" value="Unassembled WGS sequence"/>
</dbReference>
<dbReference type="AlphaFoldDB" id="A0A3E3E1E6"/>
<reference evidence="1 2" key="1">
    <citation type="submission" date="2018-08" db="EMBL/GenBank/DDBJ databases">
        <title>A genome reference for cultivated species of the human gut microbiota.</title>
        <authorList>
            <person name="Zou Y."/>
            <person name="Xue W."/>
            <person name="Luo G."/>
        </authorList>
    </citation>
    <scope>NUCLEOTIDE SEQUENCE [LARGE SCALE GENOMIC DNA]</scope>
    <source>
        <strain evidence="1 2">AM25-6</strain>
    </source>
</reference>